<name>A0A7E4UX70_PANRE</name>
<feature type="signal peptide" evidence="1">
    <location>
        <begin position="1"/>
        <end position="20"/>
    </location>
</feature>
<accession>A0A7E4UX70</accession>
<dbReference type="AlphaFoldDB" id="A0A7E4UX70"/>
<protein>
    <submittedName>
        <fullName evidence="3">Secreted salivary protein</fullName>
    </submittedName>
</protein>
<feature type="chain" id="PRO_5028804498" evidence="1">
    <location>
        <begin position="21"/>
        <end position="87"/>
    </location>
</feature>
<reference evidence="2" key="1">
    <citation type="journal article" date="2013" name="Genetics">
        <title>The draft genome and transcriptome of Panagrellus redivivus are shaped by the harsh demands of a free-living lifestyle.</title>
        <authorList>
            <person name="Srinivasan J."/>
            <person name="Dillman A.R."/>
            <person name="Macchietto M.G."/>
            <person name="Heikkinen L."/>
            <person name="Lakso M."/>
            <person name="Fracchia K.M."/>
            <person name="Antoshechkin I."/>
            <person name="Mortazavi A."/>
            <person name="Wong G."/>
            <person name="Sternberg P.W."/>
        </authorList>
    </citation>
    <scope>NUCLEOTIDE SEQUENCE [LARGE SCALE GENOMIC DNA]</scope>
    <source>
        <strain evidence="2">MT8872</strain>
    </source>
</reference>
<keyword evidence="1" id="KW-0732">Signal</keyword>
<dbReference type="Proteomes" id="UP000492821">
    <property type="component" value="Unassembled WGS sequence"/>
</dbReference>
<evidence type="ECO:0000313" key="2">
    <source>
        <dbReference type="Proteomes" id="UP000492821"/>
    </source>
</evidence>
<evidence type="ECO:0000313" key="3">
    <source>
        <dbReference type="WBParaSite" id="Pan_g13892.t1"/>
    </source>
</evidence>
<organism evidence="2 3">
    <name type="scientific">Panagrellus redivivus</name>
    <name type="common">Microworm</name>
    <dbReference type="NCBI Taxonomy" id="6233"/>
    <lineage>
        <taxon>Eukaryota</taxon>
        <taxon>Metazoa</taxon>
        <taxon>Ecdysozoa</taxon>
        <taxon>Nematoda</taxon>
        <taxon>Chromadorea</taxon>
        <taxon>Rhabditida</taxon>
        <taxon>Tylenchina</taxon>
        <taxon>Panagrolaimomorpha</taxon>
        <taxon>Panagrolaimoidea</taxon>
        <taxon>Panagrolaimidae</taxon>
        <taxon>Panagrellus</taxon>
    </lineage>
</organism>
<keyword evidence="2" id="KW-1185">Reference proteome</keyword>
<reference evidence="3" key="2">
    <citation type="submission" date="2020-10" db="UniProtKB">
        <authorList>
            <consortium name="WormBaseParasite"/>
        </authorList>
    </citation>
    <scope>IDENTIFICATION</scope>
</reference>
<evidence type="ECO:0000256" key="1">
    <source>
        <dbReference type="SAM" id="SignalP"/>
    </source>
</evidence>
<dbReference type="WBParaSite" id="Pan_g13892.t1">
    <property type="protein sequence ID" value="Pan_g13892.t1"/>
    <property type="gene ID" value="Pan_g13892"/>
</dbReference>
<proteinExistence type="predicted"/>
<sequence length="87" mass="10052">MSSFITQVIFMLVFATAVEGKPQYVTSPFPPITNGRIGILCQVNRTVYIDKVYWDSCVASLFNFKDKDSPQFVWMYCVQQFCTGNYR</sequence>